<dbReference type="Gene3D" id="3.90.1720.10">
    <property type="entry name" value="endopeptidase domain like (from Nostoc punctiforme)"/>
    <property type="match status" value="1"/>
</dbReference>
<evidence type="ECO:0000256" key="3">
    <source>
        <dbReference type="ARBA" id="ARBA00022801"/>
    </source>
</evidence>
<evidence type="ECO:0000313" key="9">
    <source>
        <dbReference type="Proteomes" id="UP000192940"/>
    </source>
</evidence>
<dbReference type="SUPFAM" id="SSF54001">
    <property type="entry name" value="Cysteine proteinases"/>
    <property type="match status" value="1"/>
</dbReference>
<dbReference type="PANTHER" id="PTHR47053:SF3">
    <property type="entry name" value="GAMMA-D-GLUTAMYL-L-LYSINE DIPEPTIDYL-PEPTIDASE"/>
    <property type="match status" value="1"/>
</dbReference>
<dbReference type="EMBL" id="LT840184">
    <property type="protein sequence ID" value="SMF84287.1"/>
    <property type="molecule type" value="Genomic_DNA"/>
</dbReference>
<evidence type="ECO:0000256" key="4">
    <source>
        <dbReference type="ARBA" id="ARBA00022807"/>
    </source>
</evidence>
<evidence type="ECO:0000256" key="1">
    <source>
        <dbReference type="ARBA" id="ARBA00007074"/>
    </source>
</evidence>
<sequence>MNTTFNKRRFRNFGIGVSLGIALFSVGTGFIDNTNTAYAATATTTGDQVISTGLKYQGVPYKFGAESGRTDAFDCSSFTQFVFNQNGVSIPRSSRQQSTAGTFVPRDQLQPGDLVFFYSPIHHVAIYMGDGKIIHTFGEGGVTVTPLNTGWWNSHYSTARRVLPSNGQAVVNSDSRHAATSPATTAPTPSGNPSPDQAYDDGEQNEN</sequence>
<dbReference type="InterPro" id="IPR038765">
    <property type="entry name" value="Papain-like_cys_pep_sf"/>
</dbReference>
<dbReference type="GO" id="GO:0008234">
    <property type="term" value="F:cysteine-type peptidase activity"/>
    <property type="evidence" value="ECO:0007669"/>
    <property type="project" value="UniProtKB-KW"/>
</dbReference>
<accession>A0A1X7HE09</accession>
<feature type="transmembrane region" description="Helical" evidence="6">
    <location>
        <begin position="12"/>
        <end position="31"/>
    </location>
</feature>
<dbReference type="PANTHER" id="PTHR47053">
    <property type="entry name" value="MUREIN DD-ENDOPEPTIDASE MEPH-RELATED"/>
    <property type="match status" value="1"/>
</dbReference>
<feature type="domain" description="NlpC/P60" evidence="7">
    <location>
        <begin position="43"/>
        <end position="163"/>
    </location>
</feature>
<keyword evidence="2" id="KW-0645">Protease</keyword>
<keyword evidence="6" id="KW-0812">Transmembrane</keyword>
<keyword evidence="9" id="KW-1185">Reference proteome</keyword>
<name>A0A1X7HE09_9BACL</name>
<keyword evidence="6" id="KW-1133">Transmembrane helix</keyword>
<proteinExistence type="inferred from homology"/>
<dbReference type="PROSITE" id="PS51935">
    <property type="entry name" value="NLPC_P60"/>
    <property type="match status" value="1"/>
</dbReference>
<feature type="compositionally biased region" description="Low complexity" evidence="5">
    <location>
        <begin position="178"/>
        <end position="195"/>
    </location>
</feature>
<keyword evidence="3 8" id="KW-0378">Hydrolase</keyword>
<evidence type="ECO:0000259" key="7">
    <source>
        <dbReference type="PROSITE" id="PS51935"/>
    </source>
</evidence>
<organism evidence="8 9">
    <name type="scientific">Paenibacillus uliginis N3/975</name>
    <dbReference type="NCBI Taxonomy" id="1313296"/>
    <lineage>
        <taxon>Bacteria</taxon>
        <taxon>Bacillati</taxon>
        <taxon>Bacillota</taxon>
        <taxon>Bacilli</taxon>
        <taxon>Bacillales</taxon>
        <taxon>Paenibacillaceae</taxon>
        <taxon>Paenibacillus</taxon>
    </lineage>
</organism>
<dbReference type="InterPro" id="IPR000064">
    <property type="entry name" value="NLP_P60_dom"/>
</dbReference>
<dbReference type="InterPro" id="IPR051202">
    <property type="entry name" value="Peptidase_C40"/>
</dbReference>
<protein>
    <submittedName>
        <fullName evidence="8">Cell wall-associated hydrolases (Invasion-associated proteins)</fullName>
    </submittedName>
</protein>
<reference evidence="8 9" key="1">
    <citation type="submission" date="2017-04" db="EMBL/GenBank/DDBJ databases">
        <authorList>
            <person name="Afonso C.L."/>
            <person name="Miller P.J."/>
            <person name="Scott M.A."/>
            <person name="Spackman E."/>
            <person name="Goraichik I."/>
            <person name="Dimitrov K.M."/>
            <person name="Suarez D.L."/>
            <person name="Swayne D.E."/>
        </authorList>
    </citation>
    <scope>NUCLEOTIDE SEQUENCE [LARGE SCALE GENOMIC DNA]</scope>
    <source>
        <strain evidence="8 9">N3/975</strain>
    </source>
</reference>
<feature type="compositionally biased region" description="Acidic residues" evidence="5">
    <location>
        <begin position="198"/>
        <end position="207"/>
    </location>
</feature>
<keyword evidence="6" id="KW-0472">Membrane</keyword>
<evidence type="ECO:0000256" key="2">
    <source>
        <dbReference type="ARBA" id="ARBA00022670"/>
    </source>
</evidence>
<dbReference type="STRING" id="1313296.SAMN05661091_2580"/>
<comment type="similarity">
    <text evidence="1">Belongs to the peptidase C40 family.</text>
</comment>
<gene>
    <name evidence="8" type="ORF">SAMN05661091_2580</name>
</gene>
<feature type="region of interest" description="Disordered" evidence="5">
    <location>
        <begin position="171"/>
        <end position="207"/>
    </location>
</feature>
<evidence type="ECO:0000313" key="8">
    <source>
        <dbReference type="EMBL" id="SMF84287.1"/>
    </source>
</evidence>
<dbReference type="Proteomes" id="UP000192940">
    <property type="component" value="Chromosome I"/>
</dbReference>
<dbReference type="Pfam" id="PF00877">
    <property type="entry name" value="NLPC_P60"/>
    <property type="match status" value="1"/>
</dbReference>
<dbReference type="AlphaFoldDB" id="A0A1X7HE09"/>
<dbReference type="GO" id="GO:0006508">
    <property type="term" value="P:proteolysis"/>
    <property type="evidence" value="ECO:0007669"/>
    <property type="project" value="UniProtKB-KW"/>
</dbReference>
<keyword evidence="4" id="KW-0788">Thiol protease</keyword>
<evidence type="ECO:0000256" key="5">
    <source>
        <dbReference type="SAM" id="MobiDB-lite"/>
    </source>
</evidence>
<evidence type="ECO:0000256" key="6">
    <source>
        <dbReference type="SAM" id="Phobius"/>
    </source>
</evidence>